<reference evidence="1 2" key="1">
    <citation type="journal article" date="2023" name="Nucleic Acids Res.">
        <title>The hologenome of Daphnia magna reveals possible DNA methylation and microbiome-mediated evolution of the host genome.</title>
        <authorList>
            <person name="Chaturvedi A."/>
            <person name="Li X."/>
            <person name="Dhandapani V."/>
            <person name="Marshall H."/>
            <person name="Kissane S."/>
            <person name="Cuenca-Cambronero M."/>
            <person name="Asole G."/>
            <person name="Calvet F."/>
            <person name="Ruiz-Romero M."/>
            <person name="Marangio P."/>
            <person name="Guigo R."/>
            <person name="Rago D."/>
            <person name="Mirbahai L."/>
            <person name="Eastwood N."/>
            <person name="Colbourne J.K."/>
            <person name="Zhou J."/>
            <person name="Mallon E."/>
            <person name="Orsini L."/>
        </authorList>
    </citation>
    <scope>NUCLEOTIDE SEQUENCE [LARGE SCALE GENOMIC DNA]</scope>
    <source>
        <strain evidence="1">LRV0_1</strain>
    </source>
</reference>
<dbReference type="Proteomes" id="UP001234178">
    <property type="component" value="Unassembled WGS sequence"/>
</dbReference>
<proteinExistence type="predicted"/>
<gene>
    <name evidence="1" type="ORF">OUZ56_013234</name>
</gene>
<evidence type="ECO:0000313" key="2">
    <source>
        <dbReference type="Proteomes" id="UP001234178"/>
    </source>
</evidence>
<sequence>MKGIHRDSSPARASARLHWTLEINDRPSLRRINTAACATCRAIQLGLHYRSALLQPKEHFPVPDSHLSSLYFVLTFELAIRL</sequence>
<name>A0ABQ9Z5A2_9CRUS</name>
<dbReference type="EMBL" id="JAOYFB010000002">
    <property type="protein sequence ID" value="KAK4008078.1"/>
    <property type="molecule type" value="Genomic_DNA"/>
</dbReference>
<accession>A0ABQ9Z5A2</accession>
<evidence type="ECO:0000313" key="1">
    <source>
        <dbReference type="EMBL" id="KAK4008078.1"/>
    </source>
</evidence>
<protein>
    <submittedName>
        <fullName evidence="1">Uncharacterized protein</fullName>
    </submittedName>
</protein>
<organism evidence="1 2">
    <name type="scientific">Daphnia magna</name>
    <dbReference type="NCBI Taxonomy" id="35525"/>
    <lineage>
        <taxon>Eukaryota</taxon>
        <taxon>Metazoa</taxon>
        <taxon>Ecdysozoa</taxon>
        <taxon>Arthropoda</taxon>
        <taxon>Crustacea</taxon>
        <taxon>Branchiopoda</taxon>
        <taxon>Diplostraca</taxon>
        <taxon>Cladocera</taxon>
        <taxon>Anomopoda</taxon>
        <taxon>Daphniidae</taxon>
        <taxon>Daphnia</taxon>
    </lineage>
</organism>
<keyword evidence="2" id="KW-1185">Reference proteome</keyword>
<comment type="caution">
    <text evidence="1">The sequence shown here is derived from an EMBL/GenBank/DDBJ whole genome shotgun (WGS) entry which is preliminary data.</text>
</comment>